<evidence type="ECO:0000256" key="3">
    <source>
        <dbReference type="PIRSR" id="PIRSR000390-1"/>
    </source>
</evidence>
<dbReference type="Gene3D" id="3.40.640.10">
    <property type="entry name" value="Type I PLP-dependent aspartate aminotransferase-like (Major domain)"/>
    <property type="match status" value="1"/>
</dbReference>
<dbReference type="AlphaFoldDB" id="A0A0G1FS07"/>
<dbReference type="Gene3D" id="3.90.1150.10">
    <property type="entry name" value="Aspartate Aminotransferase, domain 1"/>
    <property type="match status" value="1"/>
</dbReference>
<dbReference type="Pfam" id="PF01041">
    <property type="entry name" value="DegT_DnrJ_EryC1"/>
    <property type="match status" value="1"/>
</dbReference>
<organism evidence="6 7">
    <name type="scientific">Candidatus Gottesmanbacteria bacterium GW2011_GWA2_43_14</name>
    <dbReference type="NCBI Taxonomy" id="1618443"/>
    <lineage>
        <taxon>Bacteria</taxon>
        <taxon>Candidatus Gottesmaniibacteriota</taxon>
    </lineage>
</organism>
<proteinExistence type="inferred from homology"/>
<dbReference type="InterPro" id="IPR015422">
    <property type="entry name" value="PyrdxlP-dep_Trfase_small"/>
</dbReference>
<accession>A0A0G1FS07</accession>
<dbReference type="Proteomes" id="UP000034894">
    <property type="component" value="Unassembled WGS sequence"/>
</dbReference>
<sequence length="364" mass="41367">MIPVYDAKRQLKQYRREFNSAIEKVLASGNFILGPYVSRFEKEFAQYLNVKYAVGVASGTDALLLSLLSLDIKHGDEVIMPANSYPTAFAVAAAGARPKLVDIDSYFNLDADKLEKAVTSKTRAVIPVHMYGRTADMEKIISIAEKHKLPVIEDCAQAHGGQYRGKKVGTIGNIGCFSFYPTKNLGAFGDGGMVTTDNRELYRKIRRLRLYGEEERYKSMLLGRISRLDELQAAVLNVKLKYLDQWNERRRRIAEIYETSLKDCPCRLPRPGTLDHIYHLYVIRTAQRNRLKNYLAGKGIATAIHYPLPVHLVFSFKYLGYRKGDFPESEKAAAEILTLPMFPELKDQEVKQVALSIRNFFLKK</sequence>
<gene>
    <name evidence="6" type="ORF">UV73_C0005G0083</name>
</gene>
<comment type="caution">
    <text evidence="6">The sequence shown here is derived from an EMBL/GenBank/DDBJ whole genome shotgun (WGS) entry which is preliminary data.</text>
</comment>
<feature type="modified residue" description="N6-(pyridoxal phosphate)lysine" evidence="4">
    <location>
        <position position="183"/>
    </location>
</feature>
<dbReference type="STRING" id="1618443.UV73_C0005G0083"/>
<evidence type="ECO:0000313" key="7">
    <source>
        <dbReference type="Proteomes" id="UP000034894"/>
    </source>
</evidence>
<dbReference type="GO" id="GO:0000271">
    <property type="term" value="P:polysaccharide biosynthetic process"/>
    <property type="evidence" value="ECO:0007669"/>
    <property type="project" value="TreeGrafter"/>
</dbReference>
<dbReference type="CDD" id="cd00616">
    <property type="entry name" value="AHBA_syn"/>
    <property type="match status" value="1"/>
</dbReference>
<name>A0A0G1FS07_9BACT</name>
<keyword evidence="1 4" id="KW-0663">Pyridoxal phosphate</keyword>
<feature type="active site" description="Proton acceptor" evidence="3">
    <location>
        <position position="183"/>
    </location>
</feature>
<dbReference type="InterPro" id="IPR015424">
    <property type="entry name" value="PyrdxlP-dep_Trfase"/>
</dbReference>
<dbReference type="GO" id="GO:0030170">
    <property type="term" value="F:pyridoxal phosphate binding"/>
    <property type="evidence" value="ECO:0007669"/>
    <property type="project" value="TreeGrafter"/>
</dbReference>
<protein>
    <submittedName>
        <fullName evidence="6">Pleiotropic regulatory protein</fullName>
    </submittedName>
</protein>
<dbReference type="SUPFAM" id="SSF53383">
    <property type="entry name" value="PLP-dependent transferases"/>
    <property type="match status" value="1"/>
</dbReference>
<evidence type="ECO:0000256" key="5">
    <source>
        <dbReference type="RuleBase" id="RU004508"/>
    </source>
</evidence>
<evidence type="ECO:0000256" key="4">
    <source>
        <dbReference type="PIRSR" id="PIRSR000390-2"/>
    </source>
</evidence>
<evidence type="ECO:0000313" key="6">
    <source>
        <dbReference type="EMBL" id="KKS97806.1"/>
    </source>
</evidence>
<dbReference type="PIRSF" id="PIRSF000390">
    <property type="entry name" value="PLP_StrS"/>
    <property type="match status" value="1"/>
</dbReference>
<dbReference type="EMBL" id="LCFP01000005">
    <property type="protein sequence ID" value="KKS97806.1"/>
    <property type="molecule type" value="Genomic_DNA"/>
</dbReference>
<reference evidence="6 7" key="1">
    <citation type="journal article" date="2015" name="Nature">
        <title>rRNA introns, odd ribosomes, and small enigmatic genomes across a large radiation of phyla.</title>
        <authorList>
            <person name="Brown C.T."/>
            <person name="Hug L.A."/>
            <person name="Thomas B.C."/>
            <person name="Sharon I."/>
            <person name="Castelle C.J."/>
            <person name="Singh A."/>
            <person name="Wilkins M.J."/>
            <person name="Williams K.H."/>
            <person name="Banfield J.F."/>
        </authorList>
    </citation>
    <scope>NUCLEOTIDE SEQUENCE [LARGE SCALE GENOMIC DNA]</scope>
</reference>
<dbReference type="PANTHER" id="PTHR30244">
    <property type="entry name" value="TRANSAMINASE"/>
    <property type="match status" value="1"/>
</dbReference>
<dbReference type="InterPro" id="IPR015421">
    <property type="entry name" value="PyrdxlP-dep_Trfase_major"/>
</dbReference>
<dbReference type="InterPro" id="IPR000653">
    <property type="entry name" value="DegT/StrS_aminotransferase"/>
</dbReference>
<evidence type="ECO:0000256" key="1">
    <source>
        <dbReference type="ARBA" id="ARBA00022898"/>
    </source>
</evidence>
<comment type="similarity">
    <text evidence="2 5">Belongs to the DegT/DnrJ/EryC1 family.</text>
</comment>
<dbReference type="PANTHER" id="PTHR30244:SF36">
    <property type="entry name" value="3-OXO-GLUCOSE-6-PHOSPHATE:GLUTAMATE AMINOTRANSFERASE"/>
    <property type="match status" value="1"/>
</dbReference>
<evidence type="ECO:0000256" key="2">
    <source>
        <dbReference type="ARBA" id="ARBA00037999"/>
    </source>
</evidence>
<dbReference type="GO" id="GO:0008483">
    <property type="term" value="F:transaminase activity"/>
    <property type="evidence" value="ECO:0007669"/>
    <property type="project" value="TreeGrafter"/>
</dbReference>